<accession>A0A6C0AV70</accession>
<organism evidence="2">
    <name type="scientific">viral metagenome</name>
    <dbReference type="NCBI Taxonomy" id="1070528"/>
    <lineage>
        <taxon>unclassified sequences</taxon>
        <taxon>metagenomes</taxon>
        <taxon>organismal metagenomes</taxon>
    </lineage>
</organism>
<dbReference type="AlphaFoldDB" id="A0A6C0AV70"/>
<name>A0A6C0AV70_9ZZZZ</name>
<protein>
    <submittedName>
        <fullName evidence="2">Uncharacterized protein</fullName>
    </submittedName>
</protein>
<sequence length="38" mass="4556">MTRNMSDIIRNFLKNLKRAPRPSPAKKRKITNLIFEKK</sequence>
<reference evidence="2" key="1">
    <citation type="journal article" date="2020" name="Nature">
        <title>Giant virus diversity and host interactions through global metagenomics.</title>
        <authorList>
            <person name="Schulz F."/>
            <person name="Roux S."/>
            <person name="Paez-Espino D."/>
            <person name="Jungbluth S."/>
            <person name="Walsh D.A."/>
            <person name="Denef V.J."/>
            <person name="McMahon K.D."/>
            <person name="Konstantinidis K.T."/>
            <person name="Eloe-Fadrosh E.A."/>
            <person name="Kyrpides N.C."/>
            <person name="Woyke T."/>
        </authorList>
    </citation>
    <scope>NUCLEOTIDE SEQUENCE</scope>
    <source>
        <strain evidence="2">GVMAG-S-ERX555961-36</strain>
    </source>
</reference>
<feature type="region of interest" description="Disordered" evidence="1">
    <location>
        <begin position="19"/>
        <end position="38"/>
    </location>
</feature>
<proteinExistence type="predicted"/>
<evidence type="ECO:0000256" key="1">
    <source>
        <dbReference type="SAM" id="MobiDB-lite"/>
    </source>
</evidence>
<feature type="compositionally biased region" description="Basic residues" evidence="1">
    <location>
        <begin position="19"/>
        <end position="30"/>
    </location>
</feature>
<dbReference type="EMBL" id="MN738762">
    <property type="protein sequence ID" value="QHS83724.1"/>
    <property type="molecule type" value="Genomic_DNA"/>
</dbReference>
<evidence type="ECO:0000313" key="2">
    <source>
        <dbReference type="EMBL" id="QHS83724.1"/>
    </source>
</evidence>